<keyword evidence="2" id="KW-1185">Reference proteome</keyword>
<organism evidence="1 2">
    <name type="scientific">Pelomonas margarita</name>
    <dbReference type="NCBI Taxonomy" id="3299031"/>
    <lineage>
        <taxon>Bacteria</taxon>
        <taxon>Pseudomonadati</taxon>
        <taxon>Pseudomonadota</taxon>
        <taxon>Betaproteobacteria</taxon>
        <taxon>Burkholderiales</taxon>
        <taxon>Sphaerotilaceae</taxon>
        <taxon>Roseateles</taxon>
    </lineage>
</organism>
<reference evidence="1 2" key="1">
    <citation type="submission" date="2024-08" db="EMBL/GenBank/DDBJ databases">
        <authorList>
            <person name="Lu H."/>
        </authorList>
    </citation>
    <scope>NUCLEOTIDE SEQUENCE [LARGE SCALE GENOMIC DNA]</scope>
    <source>
        <strain evidence="1 2">LKC17W</strain>
    </source>
</reference>
<name>A0ABW7FMI3_9BURK</name>
<sequence>MSKLMITCRETTRRLLKSQEQPLALVERLGMLLHQSLCRHCRRFAGQIALMRRAGERWRGYKED</sequence>
<protein>
    <submittedName>
        <fullName evidence="1">Zf-HC2 domain-containing protein</fullName>
    </submittedName>
</protein>
<comment type="caution">
    <text evidence="1">The sequence shown here is derived from an EMBL/GenBank/DDBJ whole genome shotgun (WGS) entry which is preliminary data.</text>
</comment>
<evidence type="ECO:0000313" key="1">
    <source>
        <dbReference type="EMBL" id="MFG6442553.1"/>
    </source>
</evidence>
<proteinExistence type="predicted"/>
<gene>
    <name evidence="1" type="ORF">ACG0Z3_17845</name>
</gene>
<dbReference type="EMBL" id="JBIGHW010000011">
    <property type="protein sequence ID" value="MFG6442553.1"/>
    <property type="molecule type" value="Genomic_DNA"/>
</dbReference>
<evidence type="ECO:0000313" key="2">
    <source>
        <dbReference type="Proteomes" id="UP001606301"/>
    </source>
</evidence>
<dbReference type="Proteomes" id="UP001606301">
    <property type="component" value="Unassembled WGS sequence"/>
</dbReference>
<dbReference type="RefSeq" id="WP_394399918.1">
    <property type="nucleotide sequence ID" value="NZ_JBIGHW010000011.1"/>
</dbReference>
<accession>A0ABW7FMI3</accession>